<dbReference type="RefSeq" id="XP_001024372.1">
    <property type="nucleotide sequence ID" value="XM_001024372.1"/>
</dbReference>
<proteinExistence type="predicted"/>
<accession>Q248B8</accession>
<dbReference type="Proteomes" id="UP000009168">
    <property type="component" value="Unassembled WGS sequence"/>
</dbReference>
<keyword evidence="2" id="KW-1185">Reference proteome</keyword>
<organism evidence="1 2">
    <name type="scientific">Tetrahymena thermophila (strain SB210)</name>
    <dbReference type="NCBI Taxonomy" id="312017"/>
    <lineage>
        <taxon>Eukaryota</taxon>
        <taxon>Sar</taxon>
        <taxon>Alveolata</taxon>
        <taxon>Ciliophora</taxon>
        <taxon>Intramacronucleata</taxon>
        <taxon>Oligohymenophorea</taxon>
        <taxon>Hymenostomatida</taxon>
        <taxon>Tetrahymenina</taxon>
        <taxon>Tetrahymenidae</taxon>
        <taxon>Tetrahymena</taxon>
    </lineage>
</organism>
<evidence type="ECO:0000313" key="1">
    <source>
        <dbReference type="EMBL" id="EAS04127.1"/>
    </source>
</evidence>
<dbReference type="InParanoid" id="Q248B8"/>
<gene>
    <name evidence="1" type="ORF">TTHERM_00532510</name>
</gene>
<dbReference type="EMBL" id="GG662455">
    <property type="protein sequence ID" value="EAS04127.1"/>
    <property type="molecule type" value="Genomic_DNA"/>
</dbReference>
<dbReference type="AlphaFoldDB" id="Q248B8"/>
<reference evidence="2" key="1">
    <citation type="journal article" date="2006" name="PLoS Biol.">
        <title>Macronuclear genome sequence of the ciliate Tetrahymena thermophila, a model eukaryote.</title>
        <authorList>
            <person name="Eisen J.A."/>
            <person name="Coyne R.S."/>
            <person name="Wu M."/>
            <person name="Wu D."/>
            <person name="Thiagarajan M."/>
            <person name="Wortman J.R."/>
            <person name="Badger J.H."/>
            <person name="Ren Q."/>
            <person name="Amedeo P."/>
            <person name="Jones K.M."/>
            <person name="Tallon L.J."/>
            <person name="Delcher A.L."/>
            <person name="Salzberg S.L."/>
            <person name="Silva J.C."/>
            <person name="Haas B.J."/>
            <person name="Majoros W.H."/>
            <person name="Farzad M."/>
            <person name="Carlton J.M."/>
            <person name="Smith R.K. Jr."/>
            <person name="Garg J."/>
            <person name="Pearlman R.E."/>
            <person name="Karrer K.M."/>
            <person name="Sun L."/>
            <person name="Manning G."/>
            <person name="Elde N.C."/>
            <person name="Turkewitz A.P."/>
            <person name="Asai D.J."/>
            <person name="Wilkes D.E."/>
            <person name="Wang Y."/>
            <person name="Cai H."/>
            <person name="Collins K."/>
            <person name="Stewart B.A."/>
            <person name="Lee S.R."/>
            <person name="Wilamowska K."/>
            <person name="Weinberg Z."/>
            <person name="Ruzzo W.L."/>
            <person name="Wloga D."/>
            <person name="Gaertig J."/>
            <person name="Frankel J."/>
            <person name="Tsao C.-C."/>
            <person name="Gorovsky M.A."/>
            <person name="Keeling P.J."/>
            <person name="Waller R.F."/>
            <person name="Patron N.J."/>
            <person name="Cherry J.M."/>
            <person name="Stover N.A."/>
            <person name="Krieger C.J."/>
            <person name="del Toro C."/>
            <person name="Ryder H.F."/>
            <person name="Williamson S.C."/>
            <person name="Barbeau R.A."/>
            <person name="Hamilton E.P."/>
            <person name="Orias E."/>
        </authorList>
    </citation>
    <scope>NUCLEOTIDE SEQUENCE [LARGE SCALE GENOMIC DNA]</scope>
    <source>
        <strain evidence="2">SB210</strain>
    </source>
</reference>
<dbReference type="HOGENOM" id="CLU_1771824_0_0_1"/>
<evidence type="ECO:0000313" key="2">
    <source>
        <dbReference type="Proteomes" id="UP000009168"/>
    </source>
</evidence>
<dbReference type="KEGG" id="tet:TTHERM_00532510"/>
<dbReference type="GeneID" id="7836169"/>
<name>Q248B8_TETTS</name>
<sequence length="147" mass="17089">MEENKLNLQINRKDQLSQHTKVSLISKIGSLPQFKVDFSKSQQIEERGKYKKEMLMKSKINFMQSQIKKEGRGNESQFSNYRNLYEKSFSAPTPYYNIADDSSSIKLYNQFNQYDFTSSSLASQTVSDTFSSQIQNEQTSDQSDYIN</sequence>
<protein>
    <submittedName>
        <fullName evidence="1">Uncharacterized protein</fullName>
    </submittedName>
</protein>